<dbReference type="AlphaFoldDB" id="A0A6P8EVS8"/>
<gene>
    <name evidence="4" type="primary">LOC116218509</name>
</gene>
<evidence type="ECO:0000256" key="2">
    <source>
        <dbReference type="SAM" id="SignalP"/>
    </source>
</evidence>
<feature type="region of interest" description="Disordered" evidence="1">
    <location>
        <begin position="212"/>
        <end position="273"/>
    </location>
</feature>
<name>A0A6P8EVS8_CLUHA</name>
<feature type="compositionally biased region" description="Low complexity" evidence="1">
    <location>
        <begin position="257"/>
        <end position="273"/>
    </location>
</feature>
<dbReference type="OrthoDB" id="544868at2759"/>
<dbReference type="KEGG" id="char:116218509"/>
<sequence length="273" mass="30251">MDHSLQLVVLFLGLLLNTDVSLQKPSDVSSTSKPSNVSATPVSTHHPAAQSPRTSPEVITSPPLREVVLVTVAWEKNNPCEGPVHLTLPRGRKEPKRRICFESPYKEHFEGLCPQTNCGGFKKWEASESGSFQYVDDHGTVTVRENCTALVIQCTGVTKTRKSKPSEAGYSGELAAYKAITGLLLVLVLAVLLQRYGRPTYAAIRQRLSQKRQSRWVGPTQSQSVHYHREQQAGLHPNNNTSKRHSYPAALEKLTVSSSREPSSNRNSDYSYN</sequence>
<protein>
    <submittedName>
        <fullName evidence="4">Uncharacterized protein LOC116218509 isoform X1</fullName>
    </submittedName>
</protein>
<evidence type="ECO:0000313" key="3">
    <source>
        <dbReference type="Proteomes" id="UP000515152"/>
    </source>
</evidence>
<evidence type="ECO:0000313" key="4">
    <source>
        <dbReference type="RefSeq" id="XP_031416329.1"/>
    </source>
</evidence>
<proteinExistence type="predicted"/>
<dbReference type="RefSeq" id="XP_031416329.1">
    <property type="nucleotide sequence ID" value="XM_031560469.2"/>
</dbReference>
<reference evidence="4" key="1">
    <citation type="submission" date="2025-08" db="UniProtKB">
        <authorList>
            <consortium name="RefSeq"/>
        </authorList>
    </citation>
    <scope>IDENTIFICATION</scope>
</reference>
<accession>A0A6P8EVS8</accession>
<feature type="region of interest" description="Disordered" evidence="1">
    <location>
        <begin position="23"/>
        <end position="59"/>
    </location>
</feature>
<feature type="compositionally biased region" description="Polar residues" evidence="1">
    <location>
        <begin position="23"/>
        <end position="43"/>
    </location>
</feature>
<keyword evidence="3" id="KW-1185">Reference proteome</keyword>
<keyword evidence="2" id="KW-0732">Signal</keyword>
<feature type="signal peptide" evidence="2">
    <location>
        <begin position="1"/>
        <end position="22"/>
    </location>
</feature>
<feature type="chain" id="PRO_5028191580" evidence="2">
    <location>
        <begin position="23"/>
        <end position="273"/>
    </location>
</feature>
<evidence type="ECO:0000256" key="1">
    <source>
        <dbReference type="SAM" id="MobiDB-lite"/>
    </source>
</evidence>
<organism evidence="3 4">
    <name type="scientific">Clupea harengus</name>
    <name type="common">Atlantic herring</name>
    <dbReference type="NCBI Taxonomy" id="7950"/>
    <lineage>
        <taxon>Eukaryota</taxon>
        <taxon>Metazoa</taxon>
        <taxon>Chordata</taxon>
        <taxon>Craniata</taxon>
        <taxon>Vertebrata</taxon>
        <taxon>Euteleostomi</taxon>
        <taxon>Actinopterygii</taxon>
        <taxon>Neopterygii</taxon>
        <taxon>Teleostei</taxon>
        <taxon>Clupei</taxon>
        <taxon>Clupeiformes</taxon>
        <taxon>Clupeoidei</taxon>
        <taxon>Clupeidae</taxon>
        <taxon>Clupea</taxon>
    </lineage>
</organism>
<dbReference type="Proteomes" id="UP000515152">
    <property type="component" value="Chromosome 22"/>
</dbReference>
<dbReference type="GeneID" id="116218509"/>